<organism evidence="9 10">
    <name type="scientific">Parasphingopyxis lamellibrachiae</name>
    <dbReference type="NCBI Taxonomy" id="680125"/>
    <lineage>
        <taxon>Bacteria</taxon>
        <taxon>Pseudomonadati</taxon>
        <taxon>Pseudomonadota</taxon>
        <taxon>Alphaproteobacteria</taxon>
        <taxon>Sphingomonadales</taxon>
        <taxon>Sphingomonadaceae</taxon>
        <taxon>Parasphingopyxis</taxon>
    </lineage>
</organism>
<dbReference type="PANTHER" id="PTHR30269">
    <property type="entry name" value="TRANSMEMBRANE PROTEIN YFCA"/>
    <property type="match status" value="1"/>
</dbReference>
<evidence type="ECO:0000313" key="9">
    <source>
        <dbReference type="EMBL" id="RED16999.1"/>
    </source>
</evidence>
<keyword evidence="4 8" id="KW-1003">Cell membrane</keyword>
<reference evidence="9 10" key="1">
    <citation type="submission" date="2018-07" db="EMBL/GenBank/DDBJ databases">
        <title>Genomic Encyclopedia of Type Strains, Phase IV (KMG-IV): sequencing the most valuable type-strain genomes for metagenomic binning, comparative biology and taxonomic classification.</title>
        <authorList>
            <person name="Goeker M."/>
        </authorList>
    </citation>
    <scope>NUCLEOTIDE SEQUENCE [LARGE SCALE GENOMIC DNA]</scope>
    <source>
        <strain evidence="9 10">DSM 26725</strain>
    </source>
</reference>
<evidence type="ECO:0000256" key="7">
    <source>
        <dbReference type="ARBA" id="ARBA00023136"/>
    </source>
</evidence>
<evidence type="ECO:0000256" key="4">
    <source>
        <dbReference type="ARBA" id="ARBA00022475"/>
    </source>
</evidence>
<evidence type="ECO:0000313" key="10">
    <source>
        <dbReference type="Proteomes" id="UP000256310"/>
    </source>
</evidence>
<feature type="transmembrane region" description="Helical" evidence="8">
    <location>
        <begin position="232"/>
        <end position="249"/>
    </location>
</feature>
<dbReference type="Pfam" id="PF01925">
    <property type="entry name" value="TauE"/>
    <property type="match status" value="1"/>
</dbReference>
<proteinExistence type="inferred from homology"/>
<keyword evidence="3" id="KW-0813">Transport</keyword>
<dbReference type="InterPro" id="IPR002781">
    <property type="entry name" value="TM_pro_TauE-like"/>
</dbReference>
<protein>
    <recommendedName>
        <fullName evidence="8">Probable membrane transporter protein</fullName>
    </recommendedName>
</protein>
<gene>
    <name evidence="9" type="ORF">DFR46_2033</name>
</gene>
<evidence type="ECO:0000256" key="2">
    <source>
        <dbReference type="ARBA" id="ARBA00009142"/>
    </source>
</evidence>
<dbReference type="Proteomes" id="UP000256310">
    <property type="component" value="Unassembled WGS sequence"/>
</dbReference>
<comment type="subcellular location">
    <subcellularLocation>
        <location evidence="1 8">Cell membrane</location>
        <topology evidence="1 8">Multi-pass membrane protein</topology>
    </subcellularLocation>
</comment>
<keyword evidence="6 8" id="KW-1133">Transmembrane helix</keyword>
<keyword evidence="7 8" id="KW-0472">Membrane</keyword>
<comment type="similarity">
    <text evidence="2 8">Belongs to the 4-toluene sulfonate uptake permease (TSUP) (TC 2.A.102) family.</text>
</comment>
<name>A0A3D9FGS9_9SPHN</name>
<dbReference type="GO" id="GO:0005886">
    <property type="term" value="C:plasma membrane"/>
    <property type="evidence" value="ECO:0007669"/>
    <property type="project" value="UniProtKB-SubCell"/>
</dbReference>
<dbReference type="PANTHER" id="PTHR30269:SF37">
    <property type="entry name" value="MEMBRANE TRANSPORTER PROTEIN"/>
    <property type="match status" value="1"/>
</dbReference>
<evidence type="ECO:0000256" key="8">
    <source>
        <dbReference type="RuleBase" id="RU363041"/>
    </source>
</evidence>
<feature type="transmembrane region" description="Helical" evidence="8">
    <location>
        <begin position="100"/>
        <end position="121"/>
    </location>
</feature>
<keyword evidence="10" id="KW-1185">Reference proteome</keyword>
<evidence type="ECO:0000256" key="1">
    <source>
        <dbReference type="ARBA" id="ARBA00004651"/>
    </source>
</evidence>
<keyword evidence="5 8" id="KW-0812">Transmembrane</keyword>
<dbReference type="AlphaFoldDB" id="A0A3D9FGS9"/>
<comment type="caution">
    <text evidence="9">The sequence shown here is derived from an EMBL/GenBank/DDBJ whole genome shotgun (WGS) entry which is preliminary data.</text>
</comment>
<feature type="transmembrane region" description="Helical" evidence="8">
    <location>
        <begin position="207"/>
        <end position="225"/>
    </location>
</feature>
<evidence type="ECO:0000256" key="5">
    <source>
        <dbReference type="ARBA" id="ARBA00022692"/>
    </source>
</evidence>
<dbReference type="EMBL" id="QRDP01000004">
    <property type="protein sequence ID" value="RED16999.1"/>
    <property type="molecule type" value="Genomic_DNA"/>
</dbReference>
<accession>A0A3D9FGS9</accession>
<feature type="transmembrane region" description="Helical" evidence="8">
    <location>
        <begin position="75"/>
        <end position="94"/>
    </location>
</feature>
<sequence>MAYAMSYDPATIAIACLAVFILGLAKGGFAGLGALATPIFALSVAPTRAAAILLPILIVQDVVSVWSFRKSWSRWAVGWMLPGAAIGVALGYAFAATLPISAVTGALGGITLGFGLYRLWLERGGRIAAASTSPGWVGSIFGVATGFTSQIAHAGGPPMQMWLTPQKMPHLMFVGTSSVLFAAINWIKVPAYAALGEFTPENLTASAMLMPLAIVSTFVGVWLIRRMDPARFYTLVYLLMVLLGSKLIWDAVTGG</sequence>
<evidence type="ECO:0000256" key="3">
    <source>
        <dbReference type="ARBA" id="ARBA00022448"/>
    </source>
</evidence>
<dbReference type="InterPro" id="IPR052017">
    <property type="entry name" value="TSUP"/>
</dbReference>
<feature type="transmembrane region" description="Helical" evidence="8">
    <location>
        <begin position="49"/>
        <end position="68"/>
    </location>
</feature>
<feature type="transmembrane region" description="Helical" evidence="8">
    <location>
        <begin position="168"/>
        <end position="187"/>
    </location>
</feature>
<evidence type="ECO:0000256" key="6">
    <source>
        <dbReference type="ARBA" id="ARBA00022989"/>
    </source>
</evidence>